<evidence type="ECO:0000313" key="2">
    <source>
        <dbReference type="Proteomes" id="UP000664203"/>
    </source>
</evidence>
<proteinExistence type="predicted"/>
<organism evidence="1 2">
    <name type="scientific">Alectoria fallacina</name>
    <dbReference type="NCBI Taxonomy" id="1903189"/>
    <lineage>
        <taxon>Eukaryota</taxon>
        <taxon>Fungi</taxon>
        <taxon>Dikarya</taxon>
        <taxon>Ascomycota</taxon>
        <taxon>Pezizomycotina</taxon>
        <taxon>Lecanoromycetes</taxon>
        <taxon>OSLEUM clade</taxon>
        <taxon>Lecanoromycetidae</taxon>
        <taxon>Lecanorales</taxon>
        <taxon>Lecanorineae</taxon>
        <taxon>Parmeliaceae</taxon>
        <taxon>Alectoria</taxon>
    </lineage>
</organism>
<dbReference type="InterPro" id="IPR036291">
    <property type="entry name" value="NAD(P)-bd_dom_sf"/>
</dbReference>
<dbReference type="SUPFAM" id="SSF51735">
    <property type="entry name" value="NAD(P)-binding Rossmann-fold domains"/>
    <property type="match status" value="1"/>
</dbReference>
<gene>
    <name evidence="1" type="ORF">ALECFALPRED_003322</name>
</gene>
<comment type="caution">
    <text evidence="1">The sequence shown here is derived from an EMBL/GenBank/DDBJ whole genome shotgun (WGS) entry which is preliminary data.</text>
</comment>
<keyword evidence="2" id="KW-1185">Reference proteome</keyword>
<protein>
    <submittedName>
        <fullName evidence="1">Uncharacterized protein</fullName>
    </submittedName>
</protein>
<name>A0A8H3EIZ2_9LECA</name>
<dbReference type="AlphaFoldDB" id="A0A8H3EIZ2"/>
<dbReference type="Gene3D" id="3.40.50.720">
    <property type="entry name" value="NAD(P)-binding Rossmann-like Domain"/>
    <property type="match status" value="1"/>
</dbReference>
<accession>A0A8H3EIZ2</accession>
<reference evidence="1" key="1">
    <citation type="submission" date="2021-03" db="EMBL/GenBank/DDBJ databases">
        <authorList>
            <person name="Tagirdzhanova G."/>
        </authorList>
    </citation>
    <scope>NUCLEOTIDE SEQUENCE</scope>
</reference>
<dbReference type="OrthoDB" id="191139at2759"/>
<dbReference type="Proteomes" id="UP000664203">
    <property type="component" value="Unassembled WGS sequence"/>
</dbReference>
<dbReference type="EMBL" id="CAJPDR010000021">
    <property type="protein sequence ID" value="CAF9907414.1"/>
    <property type="molecule type" value="Genomic_DNA"/>
</dbReference>
<evidence type="ECO:0000313" key="1">
    <source>
        <dbReference type="EMBL" id="CAF9907414.1"/>
    </source>
</evidence>
<sequence>MKSMWGTATQQSWAGKSYFVSKALETTTMTIALARENTAYYINACRPGWVSTDLGNQDGAPPKTFGGGAKIPIRVGFGDIGESTGNYFANDDIWGKGEGKVQAW</sequence>